<comment type="caution">
    <text evidence="1">The sequence shown here is derived from an EMBL/GenBank/DDBJ whole genome shotgun (WGS) entry which is preliminary data.</text>
</comment>
<proteinExistence type="predicted"/>
<keyword evidence="2" id="KW-1185">Reference proteome</keyword>
<name>A0A4R4RRZ9_9ACTN</name>
<evidence type="ECO:0000313" key="2">
    <source>
        <dbReference type="Proteomes" id="UP000295621"/>
    </source>
</evidence>
<reference evidence="1 2" key="1">
    <citation type="submission" date="2019-02" db="EMBL/GenBank/DDBJ databases">
        <title>Draft genome sequences of novel Actinobacteria.</title>
        <authorList>
            <person name="Sahin N."/>
            <person name="Ay H."/>
            <person name="Saygin H."/>
        </authorList>
    </citation>
    <scope>NUCLEOTIDE SEQUENCE [LARGE SCALE GENOMIC DNA]</scope>
    <source>
        <strain evidence="1 2">KC603</strain>
    </source>
</reference>
<evidence type="ECO:0000313" key="1">
    <source>
        <dbReference type="EMBL" id="TDC52781.1"/>
    </source>
</evidence>
<dbReference type="RefSeq" id="WP_131981065.1">
    <property type="nucleotide sequence ID" value="NZ_SMKL01000013.1"/>
</dbReference>
<accession>A0A4R4RRZ9</accession>
<dbReference type="AlphaFoldDB" id="A0A4R4RRZ9"/>
<dbReference type="OrthoDB" id="161242at2"/>
<dbReference type="InterPro" id="IPR011051">
    <property type="entry name" value="RmlC_Cupin_sf"/>
</dbReference>
<dbReference type="EMBL" id="SMKL01000013">
    <property type="protein sequence ID" value="TDC52781.1"/>
    <property type="molecule type" value="Genomic_DNA"/>
</dbReference>
<dbReference type="SUPFAM" id="SSF51182">
    <property type="entry name" value="RmlC-like cupins"/>
    <property type="match status" value="1"/>
</dbReference>
<dbReference type="Proteomes" id="UP000295621">
    <property type="component" value="Unassembled WGS sequence"/>
</dbReference>
<sequence length="148" mass="16058">MSAPIRFTAPDDGRLIGLYVPASFDAFDSYYPNDGRRAYLTEFDLPLQIVRTQGSPGDAGSKHVHLPQEPSRGWPTCHKVMVCLSGAVRVEVSDFDGVAAGTAELRPGDALLCVEGHEAVYLEDGSRLLEIRQGPYPGNVSDDRIILA</sequence>
<evidence type="ECO:0008006" key="3">
    <source>
        <dbReference type="Google" id="ProtNLM"/>
    </source>
</evidence>
<protein>
    <recommendedName>
        <fullName evidence="3">Cupin domain-containing protein</fullName>
    </recommendedName>
</protein>
<gene>
    <name evidence="1" type="ORF">E1212_07980</name>
</gene>
<organism evidence="1 2">
    <name type="scientific">Jiangella ureilytica</name>
    <dbReference type="NCBI Taxonomy" id="2530374"/>
    <lineage>
        <taxon>Bacteria</taxon>
        <taxon>Bacillati</taxon>
        <taxon>Actinomycetota</taxon>
        <taxon>Actinomycetes</taxon>
        <taxon>Jiangellales</taxon>
        <taxon>Jiangellaceae</taxon>
        <taxon>Jiangella</taxon>
    </lineage>
</organism>